<dbReference type="EMBL" id="BDIP01000800">
    <property type="protein sequence ID" value="GIQ82753.1"/>
    <property type="molecule type" value="Genomic_DNA"/>
</dbReference>
<evidence type="ECO:0000313" key="2">
    <source>
        <dbReference type="EMBL" id="GIQ82753.1"/>
    </source>
</evidence>
<accession>A0A9K3GH26</accession>
<feature type="transmembrane region" description="Helical" evidence="1">
    <location>
        <begin position="78"/>
        <end position="97"/>
    </location>
</feature>
<evidence type="ECO:0000256" key="1">
    <source>
        <dbReference type="SAM" id="Phobius"/>
    </source>
</evidence>
<protein>
    <submittedName>
        <fullName evidence="2">Uncharacterized protein</fullName>
    </submittedName>
</protein>
<sequence>MYVGQGVEDTILDVGQTSLDIYRAAYLCAGAALCMFVPLTVCVYRGMMDTSEYYSESCHRRLGYLCFRTNADNRMVNSWFLVFLCCNTLSPILAYVLDQPRLVSVSAWYTIALVMTLPLLPDPIVNLVFIAESMPEMIPRKYRATHAAKVMHGLKTLHGYPRLPGLADDDPDMHTLTRYHESMTLAIHGLQMSGVASTSEGGLLIMFLGTLLVSLSLNPTIHHAIQRKFNDLIRIEASFSAYLKVKRELPKIKVPTIEDTPMDIALTLTGIARLHPILNDAHDCERLRRAVLNGTLYDTRLVNTCWRWKDKPVPLWVVSKHCKCLSAVNNPPVHSALQFIQRVPRQMAEPLIPEYDLSGVKHSCLRMHALLCLLRPLRVPGSPISVTACLALVVSVFFLDVDRPIASGKTFMASDHPLSLYHGRDPGRVHSLSIFLLLEQLICVPFPPDKSTEEGKAYAVATVTGLDIASKPRTRRDWAMCWARQQNEVHRQEYRLGLVAESARYHTLREAYSGIACAIQRTCNVVNAMLEFCDHSGLQTEGVERELNLVLGRLHHNRVHWEEMARKEKH</sequence>
<organism evidence="2 3">
    <name type="scientific">Kipferlia bialata</name>
    <dbReference type="NCBI Taxonomy" id="797122"/>
    <lineage>
        <taxon>Eukaryota</taxon>
        <taxon>Metamonada</taxon>
        <taxon>Carpediemonas-like organisms</taxon>
        <taxon>Kipferlia</taxon>
    </lineage>
</organism>
<comment type="caution">
    <text evidence="2">The sequence shown here is derived from an EMBL/GenBank/DDBJ whole genome shotgun (WGS) entry which is preliminary data.</text>
</comment>
<evidence type="ECO:0000313" key="3">
    <source>
        <dbReference type="Proteomes" id="UP000265618"/>
    </source>
</evidence>
<feature type="transmembrane region" description="Helical" evidence="1">
    <location>
        <begin position="109"/>
        <end position="131"/>
    </location>
</feature>
<gene>
    <name evidence="2" type="ORF">KIPB_003946</name>
</gene>
<reference evidence="2 3" key="1">
    <citation type="journal article" date="2018" name="PLoS ONE">
        <title>The draft genome of Kipferlia bialata reveals reductive genome evolution in fornicate parasites.</title>
        <authorList>
            <person name="Tanifuji G."/>
            <person name="Takabayashi S."/>
            <person name="Kume K."/>
            <person name="Takagi M."/>
            <person name="Nakayama T."/>
            <person name="Kamikawa R."/>
            <person name="Inagaki Y."/>
            <person name="Hashimoto T."/>
        </authorList>
    </citation>
    <scope>NUCLEOTIDE SEQUENCE [LARGE SCALE GENOMIC DNA]</scope>
    <source>
        <strain evidence="2">NY0173</strain>
    </source>
</reference>
<feature type="transmembrane region" description="Helical" evidence="1">
    <location>
        <begin position="201"/>
        <end position="221"/>
    </location>
</feature>
<keyword evidence="1" id="KW-1133">Transmembrane helix</keyword>
<keyword evidence="1" id="KW-0472">Membrane</keyword>
<dbReference type="Proteomes" id="UP000265618">
    <property type="component" value="Unassembled WGS sequence"/>
</dbReference>
<proteinExistence type="predicted"/>
<keyword evidence="1" id="KW-0812">Transmembrane</keyword>
<keyword evidence="3" id="KW-1185">Reference proteome</keyword>
<feature type="transmembrane region" description="Helical" evidence="1">
    <location>
        <begin position="24"/>
        <end position="44"/>
    </location>
</feature>
<dbReference type="AlphaFoldDB" id="A0A9K3GH26"/>
<name>A0A9K3GH26_9EUKA</name>